<evidence type="ECO:0000313" key="1">
    <source>
        <dbReference type="EMBL" id="CAF1500112.1"/>
    </source>
</evidence>
<accession>A0A815TCF6</accession>
<protein>
    <submittedName>
        <fullName evidence="1">Uncharacterized protein</fullName>
    </submittedName>
</protein>
<proteinExistence type="predicted"/>
<gene>
    <name evidence="1" type="ORF">EDS130_LOCUS42575</name>
</gene>
<organism evidence="1 2">
    <name type="scientific">Adineta ricciae</name>
    <name type="common">Rotifer</name>
    <dbReference type="NCBI Taxonomy" id="249248"/>
    <lineage>
        <taxon>Eukaryota</taxon>
        <taxon>Metazoa</taxon>
        <taxon>Spiralia</taxon>
        <taxon>Gnathifera</taxon>
        <taxon>Rotifera</taxon>
        <taxon>Eurotatoria</taxon>
        <taxon>Bdelloidea</taxon>
        <taxon>Adinetida</taxon>
        <taxon>Adinetidae</taxon>
        <taxon>Adineta</taxon>
    </lineage>
</organism>
<comment type="caution">
    <text evidence="1">The sequence shown here is derived from an EMBL/GenBank/DDBJ whole genome shotgun (WGS) entry which is preliminary data.</text>
</comment>
<name>A0A815TCF6_ADIRI</name>
<dbReference type="EMBL" id="CAJNOJ010000631">
    <property type="protein sequence ID" value="CAF1500112.1"/>
    <property type="molecule type" value="Genomic_DNA"/>
</dbReference>
<evidence type="ECO:0000313" key="2">
    <source>
        <dbReference type="Proteomes" id="UP000663852"/>
    </source>
</evidence>
<dbReference type="AlphaFoldDB" id="A0A815TCF6"/>
<dbReference type="Proteomes" id="UP000663852">
    <property type="component" value="Unassembled WGS sequence"/>
</dbReference>
<sequence>MSTQWSPMVEHGFHSNGVSSILSRHYPNVFQLMQEELESVSAYLQTNANMKTIPIQLNINRKDIQEQFERCLGKYLPESVKEHIQKYIYEEIMRAWPGLSSIPADKSHRIVGRLNDCDRSCGSILFWSCGVDLDIFPVKTTKLFSTYQNYSVDGNLNIALLKCHWETITKIEDWASRDYQSAKKTIMDAYPRPSLSLSHRQQAIDTQYSHNSQMDCVAQSPAVSETSGETNTLRSAMEQEHNCSVSILKIKESQNSRLSSNDMGGILQSIKSHLEKELNTRNIFIDENQIIIVYSSTSVRNVREKLNGFVDQNSQSPSKYFIMKIEHLDQPTYNEVIRK</sequence>
<reference evidence="1" key="1">
    <citation type="submission" date="2021-02" db="EMBL/GenBank/DDBJ databases">
        <authorList>
            <person name="Nowell W R."/>
        </authorList>
    </citation>
    <scope>NUCLEOTIDE SEQUENCE</scope>
</reference>